<evidence type="ECO:0000259" key="7">
    <source>
        <dbReference type="Pfam" id="PF13396"/>
    </source>
</evidence>
<comment type="subcellular location">
    <subcellularLocation>
        <location evidence="1">Cell membrane</location>
        <topology evidence="1">Multi-pass membrane protein</topology>
    </subcellularLocation>
</comment>
<evidence type="ECO:0000256" key="5">
    <source>
        <dbReference type="ARBA" id="ARBA00023136"/>
    </source>
</evidence>
<accession>A0A1T5GFC2</accession>
<evidence type="ECO:0000256" key="4">
    <source>
        <dbReference type="ARBA" id="ARBA00022989"/>
    </source>
</evidence>
<feature type="domain" description="Cardiolipin synthase N-terminal" evidence="7">
    <location>
        <begin position="22"/>
        <end position="63"/>
    </location>
</feature>
<evidence type="ECO:0000256" key="6">
    <source>
        <dbReference type="SAM" id="Phobius"/>
    </source>
</evidence>
<feature type="transmembrane region" description="Helical" evidence="6">
    <location>
        <begin position="41"/>
        <end position="61"/>
    </location>
</feature>
<keyword evidence="3 6" id="KW-0812">Transmembrane</keyword>
<sequence length="74" mass="8751">MDLLFIDSIALFTLLISVLCFFIYTVYHAINNPKLYSTQRLLWILIILLANFFGWIAYWSYGRNGSSRLIDRKN</sequence>
<dbReference type="EMBL" id="FUZF01000024">
    <property type="protein sequence ID" value="SKC07125.1"/>
    <property type="molecule type" value="Genomic_DNA"/>
</dbReference>
<dbReference type="Pfam" id="PF13396">
    <property type="entry name" value="PLDc_N"/>
    <property type="match status" value="1"/>
</dbReference>
<dbReference type="OrthoDB" id="713707at2"/>
<dbReference type="GO" id="GO:0005886">
    <property type="term" value="C:plasma membrane"/>
    <property type="evidence" value="ECO:0007669"/>
    <property type="project" value="UniProtKB-SubCell"/>
</dbReference>
<evidence type="ECO:0000313" key="9">
    <source>
        <dbReference type="Proteomes" id="UP000190150"/>
    </source>
</evidence>
<evidence type="ECO:0000256" key="1">
    <source>
        <dbReference type="ARBA" id="ARBA00004651"/>
    </source>
</evidence>
<dbReference type="Proteomes" id="UP000190150">
    <property type="component" value="Unassembled WGS sequence"/>
</dbReference>
<dbReference type="AlphaFoldDB" id="A0A1T5GFC2"/>
<reference evidence="9" key="1">
    <citation type="submission" date="2017-02" db="EMBL/GenBank/DDBJ databases">
        <authorList>
            <person name="Varghese N."/>
            <person name="Submissions S."/>
        </authorList>
    </citation>
    <scope>NUCLEOTIDE SEQUENCE [LARGE SCALE GENOMIC DNA]</scope>
    <source>
        <strain evidence="9">DSM 24091</strain>
    </source>
</reference>
<dbReference type="RefSeq" id="WP_079645658.1">
    <property type="nucleotide sequence ID" value="NZ_FUZF01000024.1"/>
</dbReference>
<gene>
    <name evidence="8" type="ORF">SAMN05660841_04017</name>
</gene>
<proteinExistence type="predicted"/>
<dbReference type="InterPro" id="IPR027379">
    <property type="entry name" value="CLS_N"/>
</dbReference>
<evidence type="ECO:0000256" key="2">
    <source>
        <dbReference type="ARBA" id="ARBA00022475"/>
    </source>
</evidence>
<name>A0A1T5GFC2_9SPHI</name>
<protein>
    <submittedName>
        <fullName evidence="8">Phospholipase_D-nuclease N-terminal</fullName>
    </submittedName>
</protein>
<keyword evidence="4 6" id="KW-1133">Transmembrane helix</keyword>
<keyword evidence="9" id="KW-1185">Reference proteome</keyword>
<organism evidence="8 9">
    <name type="scientific">Sphingobacterium nematocida</name>
    <dbReference type="NCBI Taxonomy" id="1513896"/>
    <lineage>
        <taxon>Bacteria</taxon>
        <taxon>Pseudomonadati</taxon>
        <taxon>Bacteroidota</taxon>
        <taxon>Sphingobacteriia</taxon>
        <taxon>Sphingobacteriales</taxon>
        <taxon>Sphingobacteriaceae</taxon>
        <taxon>Sphingobacterium</taxon>
    </lineage>
</organism>
<keyword evidence="2" id="KW-1003">Cell membrane</keyword>
<evidence type="ECO:0000313" key="8">
    <source>
        <dbReference type="EMBL" id="SKC07125.1"/>
    </source>
</evidence>
<evidence type="ECO:0000256" key="3">
    <source>
        <dbReference type="ARBA" id="ARBA00022692"/>
    </source>
</evidence>
<keyword evidence="5 6" id="KW-0472">Membrane</keyword>
<feature type="transmembrane region" description="Helical" evidence="6">
    <location>
        <begin position="6"/>
        <end position="29"/>
    </location>
</feature>